<dbReference type="InterPro" id="IPR036583">
    <property type="entry name" value="23S_rRNA_IVS_sf"/>
</dbReference>
<evidence type="ECO:0000313" key="1">
    <source>
        <dbReference type="EMBL" id="OGY12406.1"/>
    </source>
</evidence>
<name>A0A1G1VAJ3_9BACT</name>
<evidence type="ECO:0008006" key="3">
    <source>
        <dbReference type="Google" id="ProtNLM"/>
    </source>
</evidence>
<dbReference type="AlphaFoldDB" id="A0A1G1VAJ3"/>
<evidence type="ECO:0000313" key="2">
    <source>
        <dbReference type="Proteomes" id="UP000178272"/>
    </source>
</evidence>
<dbReference type="Proteomes" id="UP000178272">
    <property type="component" value="Unassembled WGS sequence"/>
</dbReference>
<reference evidence="1 2" key="1">
    <citation type="journal article" date="2016" name="Nat. Commun.">
        <title>Thousands of microbial genomes shed light on interconnected biogeochemical processes in an aquifer system.</title>
        <authorList>
            <person name="Anantharaman K."/>
            <person name="Brown C.T."/>
            <person name="Hug L.A."/>
            <person name="Sharon I."/>
            <person name="Castelle C.J."/>
            <person name="Probst A.J."/>
            <person name="Thomas B.C."/>
            <person name="Singh A."/>
            <person name="Wilkins M.J."/>
            <person name="Karaoz U."/>
            <person name="Brodie E.L."/>
            <person name="Williams K.H."/>
            <person name="Hubbard S.S."/>
            <person name="Banfield J.F."/>
        </authorList>
    </citation>
    <scope>NUCLEOTIDE SEQUENCE [LARGE SCALE GENOMIC DNA]</scope>
</reference>
<accession>A0A1G1VAJ3</accession>
<organism evidence="1 2">
    <name type="scientific">Candidatus Blackburnbacteria bacterium RIFCSPHIGHO2_12_FULL_41_13b</name>
    <dbReference type="NCBI Taxonomy" id="1797517"/>
    <lineage>
        <taxon>Bacteria</taxon>
        <taxon>Candidatus Blackburniibacteriota</taxon>
    </lineage>
</organism>
<dbReference type="NCBIfam" id="TIGR02436">
    <property type="entry name" value="four helix bundle protein"/>
    <property type="match status" value="1"/>
</dbReference>
<dbReference type="InterPro" id="IPR012657">
    <property type="entry name" value="23S_rRNA-intervening_sequence"/>
</dbReference>
<proteinExistence type="predicted"/>
<dbReference type="Gene3D" id="1.20.1440.60">
    <property type="entry name" value="23S rRNA-intervening sequence"/>
    <property type="match status" value="1"/>
</dbReference>
<dbReference type="PANTHER" id="PTHR38471:SF2">
    <property type="entry name" value="FOUR HELIX BUNDLE PROTEIN"/>
    <property type="match status" value="1"/>
</dbReference>
<dbReference type="Pfam" id="PF05635">
    <property type="entry name" value="23S_rRNA_IVP"/>
    <property type="match status" value="1"/>
</dbReference>
<dbReference type="SUPFAM" id="SSF158446">
    <property type="entry name" value="IVS-encoded protein-like"/>
    <property type="match status" value="1"/>
</dbReference>
<protein>
    <recommendedName>
        <fullName evidence="3">Four helix bundle protein</fullName>
    </recommendedName>
</protein>
<dbReference type="PANTHER" id="PTHR38471">
    <property type="entry name" value="FOUR HELIX BUNDLE PROTEIN"/>
    <property type="match status" value="1"/>
</dbReference>
<dbReference type="EMBL" id="MHCA01000016">
    <property type="protein sequence ID" value="OGY12406.1"/>
    <property type="molecule type" value="Genomic_DNA"/>
</dbReference>
<dbReference type="CDD" id="cd16377">
    <property type="entry name" value="23S_rRNA_IVP_like"/>
    <property type="match status" value="1"/>
</dbReference>
<comment type="caution">
    <text evidence="1">The sequence shown here is derived from an EMBL/GenBank/DDBJ whole genome shotgun (WGS) entry which is preliminary data.</text>
</comment>
<dbReference type="STRING" id="1797517.A3F61_02390"/>
<gene>
    <name evidence="1" type="ORF">A3F61_02390</name>
</gene>
<sequence length="115" mass="13190">MFKFETLKVWHKSVEFADTMISIADSLPQKYQYSFGDQLRRAALSVPNNIAEASGRRAGKEAKNLFNISKGSVYEGVNILVILSKRKLVNWEIFNREQVYFLAEEISKMLTALIK</sequence>